<reference evidence="2 3" key="1">
    <citation type="submission" date="2023-09" db="EMBL/GenBank/DDBJ databases">
        <title>Nesidiocoris tenuis whole genome shotgun sequence.</title>
        <authorList>
            <person name="Shibata T."/>
            <person name="Shimoda M."/>
            <person name="Kobayashi T."/>
            <person name="Uehara T."/>
        </authorList>
    </citation>
    <scope>NUCLEOTIDE SEQUENCE [LARGE SCALE GENOMIC DNA]</scope>
    <source>
        <strain evidence="2 3">Japan</strain>
    </source>
</reference>
<organism evidence="2 3">
    <name type="scientific">Nesidiocoris tenuis</name>
    <dbReference type="NCBI Taxonomy" id="355587"/>
    <lineage>
        <taxon>Eukaryota</taxon>
        <taxon>Metazoa</taxon>
        <taxon>Ecdysozoa</taxon>
        <taxon>Arthropoda</taxon>
        <taxon>Hexapoda</taxon>
        <taxon>Insecta</taxon>
        <taxon>Pterygota</taxon>
        <taxon>Neoptera</taxon>
        <taxon>Paraneoptera</taxon>
        <taxon>Hemiptera</taxon>
        <taxon>Heteroptera</taxon>
        <taxon>Panheteroptera</taxon>
        <taxon>Cimicomorpha</taxon>
        <taxon>Miridae</taxon>
        <taxon>Dicyphina</taxon>
        <taxon>Nesidiocoris</taxon>
    </lineage>
</organism>
<keyword evidence="3" id="KW-1185">Reference proteome</keyword>
<sequence>MLYLALDNSLEDCSHLPTGDAGDTELVQDYKRLCRSSTNNNKKQHQQNKPKRVAKPRVIVYSRAATTESVEEDPNADDRMIASSVVSETTFLALVSIKSCLASMSVLLRLNPPSAMTPDENKETADAGNGHHNSCDNYVLKKDGGALNCDVPLDTPTYSEISSMSSVKCAAGCAALGDKILVCGMCYFNCTNVAPDFLL</sequence>
<dbReference type="EMBL" id="AP028919">
    <property type="protein sequence ID" value="BES99736.1"/>
    <property type="molecule type" value="Genomic_DNA"/>
</dbReference>
<evidence type="ECO:0000313" key="2">
    <source>
        <dbReference type="EMBL" id="BES99736.1"/>
    </source>
</evidence>
<dbReference type="Proteomes" id="UP001307889">
    <property type="component" value="Chromosome 11"/>
</dbReference>
<proteinExistence type="predicted"/>
<evidence type="ECO:0000313" key="3">
    <source>
        <dbReference type="Proteomes" id="UP001307889"/>
    </source>
</evidence>
<feature type="region of interest" description="Disordered" evidence="1">
    <location>
        <begin position="36"/>
        <end position="55"/>
    </location>
</feature>
<protein>
    <submittedName>
        <fullName evidence="2">Uncharacterized protein</fullName>
    </submittedName>
</protein>
<feature type="compositionally biased region" description="Basic residues" evidence="1">
    <location>
        <begin position="42"/>
        <end position="55"/>
    </location>
</feature>
<accession>A0ABN7B9A0</accession>
<gene>
    <name evidence="2" type="ORF">NTJ_12554</name>
</gene>
<name>A0ABN7B9A0_9HEMI</name>
<evidence type="ECO:0000256" key="1">
    <source>
        <dbReference type="SAM" id="MobiDB-lite"/>
    </source>
</evidence>